<evidence type="ECO:0000313" key="1">
    <source>
        <dbReference type="EMBL" id="RGK43917.1"/>
    </source>
</evidence>
<organism evidence="1 2">
    <name type="scientific">Agathobacter rectalis</name>
    <dbReference type="NCBI Taxonomy" id="39491"/>
    <lineage>
        <taxon>Bacteria</taxon>
        <taxon>Bacillati</taxon>
        <taxon>Bacillota</taxon>
        <taxon>Clostridia</taxon>
        <taxon>Lachnospirales</taxon>
        <taxon>Lachnospiraceae</taxon>
        <taxon>Agathobacter</taxon>
    </lineage>
</organism>
<dbReference type="Proteomes" id="UP000261052">
    <property type="component" value="Unassembled WGS sequence"/>
</dbReference>
<evidence type="ECO:0000313" key="2">
    <source>
        <dbReference type="Proteomes" id="UP000261052"/>
    </source>
</evidence>
<dbReference type="EMBL" id="QSQP01000005">
    <property type="protein sequence ID" value="RGK43917.1"/>
    <property type="molecule type" value="Genomic_DNA"/>
</dbReference>
<evidence type="ECO:0008006" key="3">
    <source>
        <dbReference type="Google" id="ProtNLM"/>
    </source>
</evidence>
<reference evidence="1 2" key="1">
    <citation type="submission" date="2018-08" db="EMBL/GenBank/DDBJ databases">
        <title>A genome reference for cultivated species of the human gut microbiota.</title>
        <authorList>
            <person name="Zou Y."/>
            <person name="Xue W."/>
            <person name="Luo G."/>
        </authorList>
    </citation>
    <scope>NUCLEOTIDE SEQUENCE [LARGE SCALE GENOMIC DNA]</scope>
    <source>
        <strain evidence="1 2">TF11-15AC</strain>
    </source>
</reference>
<gene>
    <name evidence="1" type="ORF">DXD13_05790</name>
</gene>
<proteinExistence type="predicted"/>
<sequence length="163" mass="18646">MRSYSNKRRTFVGAVILFLLCSIMVGCSSGERKSANSSGFTDFEHIEQEYLDSLKELNWPEGTVLPTELTGEDADQYQIGYGNTRASMLWECAWQKEWLATYTSDPERAQKALEELEKAPDMLYMSPQKCDDATRQYFKDNLEKAKLGDPSGFEENIRLNCPE</sequence>
<dbReference type="RefSeq" id="WP_117685634.1">
    <property type="nucleotide sequence ID" value="NZ_QSQP01000005.1"/>
</dbReference>
<comment type="caution">
    <text evidence="1">The sequence shown here is derived from an EMBL/GenBank/DDBJ whole genome shotgun (WGS) entry which is preliminary data.</text>
</comment>
<dbReference type="PROSITE" id="PS51257">
    <property type="entry name" value="PROKAR_LIPOPROTEIN"/>
    <property type="match status" value="1"/>
</dbReference>
<accession>A0A3E4M2K5</accession>
<dbReference type="AlphaFoldDB" id="A0A3E4M2K5"/>
<name>A0A3E4M2K5_9FIRM</name>
<protein>
    <recommendedName>
        <fullName evidence="3">Lipoprotein</fullName>
    </recommendedName>
</protein>